<dbReference type="PANTHER" id="PTHR11697:SF230">
    <property type="entry name" value="ZINC FINGER, MYM DOMAIN CONTAINING 1"/>
    <property type="match status" value="1"/>
</dbReference>
<protein>
    <submittedName>
        <fullName evidence="2">Uncharacterized protein LOC103336040</fullName>
    </submittedName>
</protein>
<dbReference type="GeneID" id="103336040"/>
<accession>A0ABM0PBT0</accession>
<evidence type="ECO:0000313" key="2">
    <source>
        <dbReference type="RefSeq" id="XP_008237300.1"/>
    </source>
</evidence>
<sequence>MSNNIVNFVGASVKRHSELKLTRQAKIEELLAAGRLGTAKGANQIRCLQRPGSIRWGSHFNSIRSLIDLFGATKTLLTDISHNGPTSQFRGEAEELQRKSQDIVKALKLIASTKKELDELRNNGWNDFIQSVQSFCEEHDLNMPDMGARHTIGTRRSCQQRDCITVEHYYHIDVFNEVIDYQLGELNTRFLDETVELLSLSSALDPRDAFK</sequence>
<gene>
    <name evidence="2" type="primary">LOC103336040</name>
</gene>
<reference evidence="1" key="1">
    <citation type="journal article" date="2012" name="Nat. Commun.">
        <title>The genome of Prunus mume.</title>
        <authorList>
            <person name="Zhang Q."/>
            <person name="Chen W."/>
            <person name="Sun L."/>
            <person name="Zhao F."/>
            <person name="Huang B."/>
            <person name="Yang W."/>
            <person name="Tao Y."/>
            <person name="Wang J."/>
            <person name="Yuan Z."/>
            <person name="Fan G."/>
            <person name="Xing Z."/>
            <person name="Han C."/>
            <person name="Pan H."/>
            <person name="Zhong X."/>
            <person name="Shi W."/>
            <person name="Liang X."/>
            <person name="Du D."/>
            <person name="Sun F."/>
            <person name="Xu Z."/>
            <person name="Hao R."/>
            <person name="Lv T."/>
            <person name="Lv Y."/>
            <person name="Zheng Z."/>
            <person name="Sun M."/>
            <person name="Luo L."/>
            <person name="Cai M."/>
            <person name="Gao Y."/>
            <person name="Wang J."/>
            <person name="Yin Y."/>
            <person name="Xu X."/>
            <person name="Cheng T."/>
            <person name="Wang J."/>
        </authorList>
    </citation>
    <scope>NUCLEOTIDE SEQUENCE [LARGE SCALE GENOMIC DNA]</scope>
</reference>
<reference evidence="2" key="2">
    <citation type="submission" date="2025-08" db="UniProtKB">
        <authorList>
            <consortium name="RefSeq"/>
        </authorList>
    </citation>
    <scope>IDENTIFICATION</scope>
</reference>
<organism evidence="1 2">
    <name type="scientific">Prunus mume</name>
    <name type="common">Japanese apricot</name>
    <name type="synonym">Armeniaca mume</name>
    <dbReference type="NCBI Taxonomy" id="102107"/>
    <lineage>
        <taxon>Eukaryota</taxon>
        <taxon>Viridiplantae</taxon>
        <taxon>Streptophyta</taxon>
        <taxon>Embryophyta</taxon>
        <taxon>Tracheophyta</taxon>
        <taxon>Spermatophyta</taxon>
        <taxon>Magnoliopsida</taxon>
        <taxon>eudicotyledons</taxon>
        <taxon>Gunneridae</taxon>
        <taxon>Pentapetalae</taxon>
        <taxon>rosids</taxon>
        <taxon>fabids</taxon>
        <taxon>Rosales</taxon>
        <taxon>Rosaceae</taxon>
        <taxon>Amygdaloideae</taxon>
        <taxon>Amygdaleae</taxon>
        <taxon>Prunus</taxon>
    </lineage>
</organism>
<dbReference type="PANTHER" id="PTHR11697">
    <property type="entry name" value="GENERAL TRANSCRIPTION FACTOR 2-RELATED ZINC FINGER PROTEIN"/>
    <property type="match status" value="1"/>
</dbReference>
<keyword evidence="1" id="KW-1185">Reference proteome</keyword>
<name>A0ABM0PBT0_PRUMU</name>
<dbReference type="Proteomes" id="UP000694861">
    <property type="component" value="Linkage group LG6"/>
</dbReference>
<evidence type="ECO:0000313" key="1">
    <source>
        <dbReference type="Proteomes" id="UP000694861"/>
    </source>
</evidence>
<dbReference type="RefSeq" id="XP_008237300.1">
    <property type="nucleotide sequence ID" value="XM_008239078.1"/>
</dbReference>
<dbReference type="InterPro" id="IPR055298">
    <property type="entry name" value="AtLOH3-like"/>
</dbReference>
<proteinExistence type="predicted"/>